<dbReference type="RefSeq" id="WP_005661534.1">
    <property type="nucleotide sequence ID" value="NZ_ABTR02000001.1"/>
</dbReference>
<dbReference type="PROSITE" id="PS51742">
    <property type="entry name" value="PPC"/>
    <property type="match status" value="1"/>
</dbReference>
<dbReference type="PaxDb" id="469381-Dpep_1838"/>
<dbReference type="PANTHER" id="PTHR34988">
    <property type="entry name" value="PROTEIN, PUTATIVE-RELATED"/>
    <property type="match status" value="1"/>
</dbReference>
<gene>
    <name evidence="2" type="ORF">Dpep_1838</name>
</gene>
<sequence length="141" mass="15765">MQYCGTEELLALHIEDGENLHGCIVTACQGSNVDSAVVISGLGMISSVTFGWFTGKEYLKKNYDGTMELISLSGDISFRRDGMYPHLHGVFSSPDHQVIGGHIMEAIAMRNIELFLKPIYSQHFNRRDINAFEALIPERRS</sequence>
<comment type="caution">
    <text evidence="2">The sequence shown here is derived from an EMBL/GenBank/DDBJ whole genome shotgun (WGS) entry which is preliminary data.</text>
</comment>
<dbReference type="Gene3D" id="3.30.1330.80">
    <property type="entry name" value="Hypothetical protein, similar to alpha- acetolactate decarboxylase, domain 2"/>
    <property type="match status" value="1"/>
</dbReference>
<dbReference type="Pfam" id="PF03479">
    <property type="entry name" value="PCC"/>
    <property type="match status" value="1"/>
</dbReference>
<dbReference type="EMBL" id="ABTR02000001">
    <property type="protein sequence ID" value="EFC91862.1"/>
    <property type="molecule type" value="Genomic_DNA"/>
</dbReference>
<dbReference type="OrthoDB" id="5012at2"/>
<keyword evidence="3" id="KW-1185">Reference proteome</keyword>
<dbReference type="Proteomes" id="UP000006427">
    <property type="component" value="Unassembled WGS sequence"/>
</dbReference>
<dbReference type="eggNOG" id="COG1661">
    <property type="taxonomic scope" value="Bacteria"/>
</dbReference>
<dbReference type="SUPFAM" id="SSF117856">
    <property type="entry name" value="AF0104/ALDC/Ptd012-like"/>
    <property type="match status" value="1"/>
</dbReference>
<evidence type="ECO:0000259" key="1">
    <source>
        <dbReference type="PROSITE" id="PS51742"/>
    </source>
</evidence>
<organism evidence="2 3">
    <name type="scientific">Dethiosulfovibrio peptidovorans DSM 11002</name>
    <dbReference type="NCBI Taxonomy" id="469381"/>
    <lineage>
        <taxon>Bacteria</taxon>
        <taxon>Thermotogati</taxon>
        <taxon>Synergistota</taxon>
        <taxon>Synergistia</taxon>
        <taxon>Synergistales</taxon>
        <taxon>Dethiosulfovibrionaceae</taxon>
        <taxon>Dethiosulfovibrio</taxon>
    </lineage>
</organism>
<protein>
    <recommendedName>
        <fullName evidence="1">PPC domain-containing protein</fullName>
    </recommendedName>
</protein>
<dbReference type="InterPro" id="IPR005175">
    <property type="entry name" value="PPC_dom"/>
</dbReference>
<evidence type="ECO:0000313" key="3">
    <source>
        <dbReference type="Proteomes" id="UP000006427"/>
    </source>
</evidence>
<dbReference type="AlphaFoldDB" id="D2Z8R5"/>
<evidence type="ECO:0000313" key="2">
    <source>
        <dbReference type="EMBL" id="EFC91862.1"/>
    </source>
</evidence>
<dbReference type="STRING" id="469381.Dpep_1838"/>
<proteinExistence type="predicted"/>
<dbReference type="CDD" id="cd11378">
    <property type="entry name" value="DUF296"/>
    <property type="match status" value="1"/>
</dbReference>
<accession>D2Z8R5</accession>
<name>D2Z8R5_9BACT</name>
<reference evidence="2 3" key="1">
    <citation type="journal article" date="2010" name="Stand. Genomic Sci.">
        <title>Permanent draft genome sequence of Dethiosulfovibrio peptidovorans type strain (SEBR 4207).</title>
        <authorList>
            <person name="Labutti K."/>
            <person name="Mayilraj S."/>
            <person name="Clum A."/>
            <person name="Lucas S."/>
            <person name="Glavina Del Rio T."/>
            <person name="Nolan M."/>
            <person name="Tice H."/>
            <person name="Cheng J.F."/>
            <person name="Pitluck S."/>
            <person name="Liolios K."/>
            <person name="Ivanova N."/>
            <person name="Mavromatis K."/>
            <person name="Mikhailova N."/>
            <person name="Pati A."/>
            <person name="Goodwin L."/>
            <person name="Chen A."/>
            <person name="Palaniappan K."/>
            <person name="Land M."/>
            <person name="Hauser L."/>
            <person name="Chang Y.J."/>
            <person name="Jeffries C.D."/>
            <person name="Rohde M."/>
            <person name="Spring S."/>
            <person name="Goker M."/>
            <person name="Woyke T."/>
            <person name="Bristow J."/>
            <person name="Eisen J.A."/>
            <person name="Markowitz V."/>
            <person name="Hugenholtz P."/>
            <person name="Kyrpides N.C."/>
            <person name="Klenk H.P."/>
            <person name="Lapidus A."/>
        </authorList>
    </citation>
    <scope>NUCLEOTIDE SEQUENCE [LARGE SCALE GENOMIC DNA]</scope>
    <source>
        <strain evidence="2 3">DSM 11002</strain>
    </source>
</reference>
<feature type="domain" description="PPC" evidence="1">
    <location>
        <begin position="4"/>
        <end position="139"/>
    </location>
</feature>
<dbReference type="PANTHER" id="PTHR34988:SF1">
    <property type="entry name" value="DNA-BINDING PROTEIN"/>
    <property type="match status" value="1"/>
</dbReference>